<evidence type="ECO:0000313" key="2">
    <source>
        <dbReference type="EMBL" id="CAK6449623.1"/>
    </source>
</evidence>
<name>A0ABP0AI85_PIPNA</name>
<gene>
    <name evidence="2" type="ORF">MPIPNATIZW_LOCUS17929</name>
</gene>
<feature type="compositionally biased region" description="Basic and acidic residues" evidence="1">
    <location>
        <begin position="84"/>
        <end position="99"/>
    </location>
</feature>
<dbReference type="Proteomes" id="UP001314169">
    <property type="component" value="Chromosome 9"/>
</dbReference>
<feature type="compositionally biased region" description="Low complexity" evidence="1">
    <location>
        <begin position="32"/>
        <end position="42"/>
    </location>
</feature>
<feature type="compositionally biased region" description="Basic and acidic residues" evidence="1">
    <location>
        <begin position="52"/>
        <end position="69"/>
    </location>
</feature>
<accession>A0ABP0AI85</accession>
<organism evidence="2 3">
    <name type="scientific">Pipistrellus nathusii</name>
    <name type="common">Nathusius' pipistrelle</name>
    <dbReference type="NCBI Taxonomy" id="59473"/>
    <lineage>
        <taxon>Eukaryota</taxon>
        <taxon>Metazoa</taxon>
        <taxon>Chordata</taxon>
        <taxon>Craniata</taxon>
        <taxon>Vertebrata</taxon>
        <taxon>Euteleostomi</taxon>
        <taxon>Mammalia</taxon>
        <taxon>Eutheria</taxon>
        <taxon>Laurasiatheria</taxon>
        <taxon>Chiroptera</taxon>
        <taxon>Yangochiroptera</taxon>
        <taxon>Vespertilionidae</taxon>
        <taxon>Pipistrellus</taxon>
    </lineage>
</organism>
<feature type="compositionally biased region" description="Basic residues" evidence="1">
    <location>
        <begin position="1"/>
        <end position="19"/>
    </location>
</feature>
<dbReference type="EMBL" id="OY882866">
    <property type="protein sequence ID" value="CAK6449623.1"/>
    <property type="molecule type" value="Genomic_DNA"/>
</dbReference>
<sequence>MPLKGTKRGQNKCNAHPHLRSGNFSPLRTGGRAAPVRAAAAPEGTGKRQGWKQREEREEDVLQKPHAFDHSASPGRVVPGSQGDTERGGLTEEAGGRKK</sequence>
<protein>
    <submittedName>
        <fullName evidence="2">Uncharacterized protein</fullName>
    </submittedName>
</protein>
<evidence type="ECO:0000313" key="3">
    <source>
        <dbReference type="Proteomes" id="UP001314169"/>
    </source>
</evidence>
<keyword evidence="3" id="KW-1185">Reference proteome</keyword>
<reference evidence="2" key="1">
    <citation type="submission" date="2023-12" db="EMBL/GenBank/DDBJ databases">
        <authorList>
            <person name="Brown T."/>
        </authorList>
    </citation>
    <scope>NUCLEOTIDE SEQUENCE</scope>
</reference>
<feature type="region of interest" description="Disordered" evidence="1">
    <location>
        <begin position="1"/>
        <end position="99"/>
    </location>
</feature>
<evidence type="ECO:0000256" key="1">
    <source>
        <dbReference type="SAM" id="MobiDB-lite"/>
    </source>
</evidence>
<proteinExistence type="predicted"/>